<evidence type="ECO:0000256" key="1">
    <source>
        <dbReference type="ARBA" id="ARBA00022614"/>
    </source>
</evidence>
<evidence type="ECO:0000256" key="2">
    <source>
        <dbReference type="ARBA" id="ARBA00022737"/>
    </source>
</evidence>
<dbReference type="PANTHER" id="PTHR48051">
    <property type="match status" value="1"/>
</dbReference>
<keyword evidence="5" id="KW-1185">Reference proteome</keyword>
<protein>
    <submittedName>
        <fullName evidence="3">Uncharacterized protein</fullName>
    </submittedName>
</protein>
<dbReference type="InterPro" id="IPR001611">
    <property type="entry name" value="Leu-rich_rpt"/>
</dbReference>
<dbReference type="EMBL" id="CAJNOQ010014012">
    <property type="protein sequence ID" value="CAF1332949.1"/>
    <property type="molecule type" value="Genomic_DNA"/>
</dbReference>
<name>A0A815G212_9BILA</name>
<comment type="caution">
    <text evidence="3">The sequence shown here is derived from an EMBL/GenBank/DDBJ whole genome shotgun (WGS) entry which is preliminary data.</text>
</comment>
<evidence type="ECO:0000313" key="4">
    <source>
        <dbReference type="EMBL" id="CAF4188205.1"/>
    </source>
</evidence>
<keyword evidence="2" id="KW-0677">Repeat</keyword>
<dbReference type="GO" id="GO:0005737">
    <property type="term" value="C:cytoplasm"/>
    <property type="evidence" value="ECO:0007669"/>
    <property type="project" value="TreeGrafter"/>
</dbReference>
<organism evidence="3 5">
    <name type="scientific">Didymodactylos carnosus</name>
    <dbReference type="NCBI Taxonomy" id="1234261"/>
    <lineage>
        <taxon>Eukaryota</taxon>
        <taxon>Metazoa</taxon>
        <taxon>Spiralia</taxon>
        <taxon>Gnathifera</taxon>
        <taxon>Rotifera</taxon>
        <taxon>Eurotatoria</taxon>
        <taxon>Bdelloidea</taxon>
        <taxon>Philodinida</taxon>
        <taxon>Philodinidae</taxon>
        <taxon>Didymodactylos</taxon>
    </lineage>
</organism>
<dbReference type="Proteomes" id="UP000681722">
    <property type="component" value="Unassembled WGS sequence"/>
</dbReference>
<dbReference type="InterPro" id="IPR003591">
    <property type="entry name" value="Leu-rich_rpt_typical-subtyp"/>
</dbReference>
<dbReference type="EMBL" id="CAJOBC010054418">
    <property type="protein sequence ID" value="CAF4188205.1"/>
    <property type="molecule type" value="Genomic_DNA"/>
</dbReference>
<dbReference type="Pfam" id="PF13855">
    <property type="entry name" value="LRR_8"/>
    <property type="match status" value="1"/>
</dbReference>
<dbReference type="SUPFAM" id="SSF52058">
    <property type="entry name" value="L domain-like"/>
    <property type="match status" value="2"/>
</dbReference>
<gene>
    <name evidence="3" type="ORF">GPM918_LOCUS30047</name>
    <name evidence="4" type="ORF">SRO942_LOCUS30651</name>
</gene>
<dbReference type="OrthoDB" id="1060944at2759"/>
<dbReference type="AlphaFoldDB" id="A0A815G212"/>
<keyword evidence="1" id="KW-0433">Leucine-rich repeat</keyword>
<dbReference type="Proteomes" id="UP000663829">
    <property type="component" value="Unassembled WGS sequence"/>
</dbReference>
<dbReference type="InterPro" id="IPR050216">
    <property type="entry name" value="LRR_domain-containing"/>
</dbReference>
<dbReference type="SMART" id="SM00369">
    <property type="entry name" value="LRR_TYP"/>
    <property type="match status" value="5"/>
</dbReference>
<dbReference type="InterPro" id="IPR032675">
    <property type="entry name" value="LRR_dom_sf"/>
</dbReference>
<dbReference type="PANTHER" id="PTHR48051:SF1">
    <property type="entry name" value="RAS SUPPRESSOR PROTEIN 1"/>
    <property type="match status" value="1"/>
</dbReference>
<dbReference type="Gene3D" id="3.80.10.10">
    <property type="entry name" value="Ribonuclease Inhibitor"/>
    <property type="match status" value="3"/>
</dbReference>
<proteinExistence type="predicted"/>
<sequence>MSCFFNLVINATVNCTIYSSELDIINLNPFFVCLNLSSNLTSVEYDSKLQQMEKINIVNDRNPSANVFCLKNLQSLHLINTNLSLLPDIINLKNLTLLQIESDNAVVGNYLPAEIGQLTLLFSLILIQIDNLVSLPDEIGQLNRLRSLILAQLLNLKDIPIISMSKLTELRTLSFVDVPKLSSLPSSMENFQQLNTFILTNTNLSNLALQNLRELTTLLISSNLAMISIQIDNMIKLSSLEITSNDALETINLKNLISLRTLSFNSNKQLTSISMENLSIIESLSIDYGENLKAITFKNLYSLMAFNSTSKYALEFVSFENIPWLTIVNLGGNVHLQTILFIDAPRMKQLDLSSCQFTAFPSSILTLTFLEILSMQGNQLSLLPVTLSTDLPNLKVLNLANNRFQGNIIQPPLVYIHELDMSSNSLTTLDGIGEYQSLERFILDSNRIESIPLEIIKISPILQFLSIQSNALISIPYSMTNMRSLNYFYVRSNQISNDEQSHLLKLFQPTSIELYV</sequence>
<evidence type="ECO:0000313" key="5">
    <source>
        <dbReference type="Proteomes" id="UP000663829"/>
    </source>
</evidence>
<reference evidence="3" key="1">
    <citation type="submission" date="2021-02" db="EMBL/GenBank/DDBJ databases">
        <authorList>
            <person name="Nowell W R."/>
        </authorList>
    </citation>
    <scope>NUCLEOTIDE SEQUENCE</scope>
</reference>
<evidence type="ECO:0000313" key="3">
    <source>
        <dbReference type="EMBL" id="CAF1332949.1"/>
    </source>
</evidence>
<accession>A0A815G212</accession>